<dbReference type="GO" id="GO:0008270">
    <property type="term" value="F:zinc ion binding"/>
    <property type="evidence" value="ECO:0007669"/>
    <property type="project" value="InterPro"/>
</dbReference>
<feature type="region of interest" description="Disordered" evidence="2">
    <location>
        <begin position="98"/>
        <end position="118"/>
    </location>
</feature>
<dbReference type="CDD" id="cd00067">
    <property type="entry name" value="GAL4"/>
    <property type="match status" value="1"/>
</dbReference>
<dbReference type="InterPro" id="IPR053157">
    <property type="entry name" value="Sterol_Uptake_Regulator"/>
</dbReference>
<gene>
    <name evidence="4" type="ORF">C8A01DRAFT_42832</name>
</gene>
<protein>
    <recommendedName>
        <fullName evidence="3">Zn(2)-C6 fungal-type domain-containing protein</fullName>
    </recommendedName>
</protein>
<dbReference type="PROSITE" id="PS50048">
    <property type="entry name" value="ZN2_CY6_FUNGAL_2"/>
    <property type="match status" value="1"/>
</dbReference>
<dbReference type="SUPFAM" id="SSF57701">
    <property type="entry name" value="Zn2/Cys6 DNA-binding domain"/>
    <property type="match status" value="1"/>
</dbReference>
<keyword evidence="5" id="KW-1185">Reference proteome</keyword>
<comment type="caution">
    <text evidence="4">The sequence shown here is derived from an EMBL/GenBank/DDBJ whole genome shotgun (WGS) entry which is preliminary data.</text>
</comment>
<organism evidence="4 5">
    <name type="scientific">Parachaetomium inaequale</name>
    <dbReference type="NCBI Taxonomy" id="2588326"/>
    <lineage>
        <taxon>Eukaryota</taxon>
        <taxon>Fungi</taxon>
        <taxon>Dikarya</taxon>
        <taxon>Ascomycota</taxon>
        <taxon>Pezizomycotina</taxon>
        <taxon>Sordariomycetes</taxon>
        <taxon>Sordariomycetidae</taxon>
        <taxon>Sordariales</taxon>
        <taxon>Chaetomiaceae</taxon>
        <taxon>Parachaetomium</taxon>
    </lineage>
</organism>
<dbReference type="Gene3D" id="4.10.240.10">
    <property type="entry name" value="Zn(2)-C6 fungal-type DNA-binding domain"/>
    <property type="match status" value="1"/>
</dbReference>
<dbReference type="PROSITE" id="PS00463">
    <property type="entry name" value="ZN2_CY6_FUNGAL_1"/>
    <property type="match status" value="1"/>
</dbReference>
<name>A0AAN6PP56_9PEZI</name>
<dbReference type="InterPro" id="IPR001138">
    <property type="entry name" value="Zn2Cys6_DnaBD"/>
</dbReference>
<evidence type="ECO:0000259" key="3">
    <source>
        <dbReference type="PROSITE" id="PS50048"/>
    </source>
</evidence>
<evidence type="ECO:0000256" key="1">
    <source>
        <dbReference type="ARBA" id="ARBA00023242"/>
    </source>
</evidence>
<keyword evidence="1" id="KW-0539">Nucleus</keyword>
<sequence>MLRRSHKKSRAGCLECKRRHVKCDEQRPKCIICTLSERDCSYPPQSAATSAESGPNTPNTPSTPAADAQETPDASASWAAAVITSTASNASPVAGVPLPAIAGRGPTSPDDASQRPPEVNLGHMELLIRFNFEEHAPELNVEMHDFASKLLFKCALEAPYLMHQILAVSARRQAVLQPERANHFLENAMHLQTKAVSIYNETAAKAQIDQTNCSALLLFCSLLGRHLLADLLARRDADFGDFLARFLEFLSISRGLMAMSVSAWDLLLQSDIKHLVLWALEISQSTPQGQHCDGLQRLVAESTELDTSSKEACMTAIACLQVGFDSLLGGDTRNQRYLMVFMWAPAVPQKFTDLLAQRRPEAIAIMGHWAVLLHYTRSLWHVADSGSHLLQSISGYLGQGWEHWLSWPLSVVTANAAA</sequence>
<feature type="region of interest" description="Disordered" evidence="2">
    <location>
        <begin position="40"/>
        <end position="77"/>
    </location>
</feature>
<reference evidence="5" key="1">
    <citation type="journal article" date="2023" name="Mol. Phylogenet. Evol.">
        <title>Genome-scale phylogeny and comparative genomics of the fungal order Sordariales.</title>
        <authorList>
            <person name="Hensen N."/>
            <person name="Bonometti L."/>
            <person name="Westerberg I."/>
            <person name="Brannstrom I.O."/>
            <person name="Guillou S."/>
            <person name="Cros-Aarteil S."/>
            <person name="Calhoun S."/>
            <person name="Haridas S."/>
            <person name="Kuo A."/>
            <person name="Mondo S."/>
            <person name="Pangilinan J."/>
            <person name="Riley R."/>
            <person name="LaButti K."/>
            <person name="Andreopoulos B."/>
            <person name="Lipzen A."/>
            <person name="Chen C."/>
            <person name="Yan M."/>
            <person name="Daum C."/>
            <person name="Ng V."/>
            <person name="Clum A."/>
            <person name="Steindorff A."/>
            <person name="Ohm R.A."/>
            <person name="Martin F."/>
            <person name="Silar P."/>
            <person name="Natvig D.O."/>
            <person name="Lalanne C."/>
            <person name="Gautier V."/>
            <person name="Ament-Velasquez S.L."/>
            <person name="Kruys A."/>
            <person name="Hutchinson M.I."/>
            <person name="Powell A.J."/>
            <person name="Barry K."/>
            <person name="Miller A.N."/>
            <person name="Grigoriev I.V."/>
            <person name="Debuchy R."/>
            <person name="Gladieux P."/>
            <person name="Hiltunen Thoren M."/>
            <person name="Johannesson H."/>
        </authorList>
    </citation>
    <scope>NUCLEOTIDE SEQUENCE [LARGE SCALE GENOMIC DNA]</scope>
    <source>
        <strain evidence="5">CBS 284.82</strain>
    </source>
</reference>
<dbReference type="AlphaFoldDB" id="A0AAN6PP56"/>
<evidence type="ECO:0000313" key="5">
    <source>
        <dbReference type="Proteomes" id="UP001303115"/>
    </source>
</evidence>
<dbReference type="PANTHER" id="PTHR47784">
    <property type="entry name" value="STEROL UPTAKE CONTROL PROTEIN 2"/>
    <property type="match status" value="1"/>
</dbReference>
<dbReference type="PANTHER" id="PTHR47784:SF4">
    <property type="entry name" value="ZN(II)2CYS6 TRANSCRIPTION FACTOR (EUROFUNG)"/>
    <property type="match status" value="1"/>
</dbReference>
<dbReference type="Proteomes" id="UP001303115">
    <property type="component" value="Unassembled WGS sequence"/>
</dbReference>
<evidence type="ECO:0000256" key="2">
    <source>
        <dbReference type="SAM" id="MobiDB-lite"/>
    </source>
</evidence>
<dbReference type="Pfam" id="PF00172">
    <property type="entry name" value="Zn_clus"/>
    <property type="match status" value="1"/>
</dbReference>
<proteinExistence type="predicted"/>
<feature type="domain" description="Zn(2)-C6 fungal-type" evidence="3">
    <location>
        <begin position="12"/>
        <end position="42"/>
    </location>
</feature>
<accession>A0AAN6PP56</accession>
<dbReference type="InterPro" id="IPR036864">
    <property type="entry name" value="Zn2-C6_fun-type_DNA-bd_sf"/>
</dbReference>
<dbReference type="SMART" id="SM00066">
    <property type="entry name" value="GAL4"/>
    <property type="match status" value="1"/>
</dbReference>
<feature type="compositionally biased region" description="Polar residues" evidence="2">
    <location>
        <begin position="43"/>
        <end position="54"/>
    </location>
</feature>
<dbReference type="GO" id="GO:0001228">
    <property type="term" value="F:DNA-binding transcription activator activity, RNA polymerase II-specific"/>
    <property type="evidence" value="ECO:0007669"/>
    <property type="project" value="TreeGrafter"/>
</dbReference>
<evidence type="ECO:0000313" key="4">
    <source>
        <dbReference type="EMBL" id="KAK4044402.1"/>
    </source>
</evidence>
<dbReference type="EMBL" id="MU854319">
    <property type="protein sequence ID" value="KAK4044402.1"/>
    <property type="molecule type" value="Genomic_DNA"/>
</dbReference>
<feature type="compositionally biased region" description="Low complexity" evidence="2">
    <location>
        <begin position="55"/>
        <end position="64"/>
    </location>
</feature>